<reference evidence="1 2" key="1">
    <citation type="submission" date="2023-10" db="EMBL/GenBank/DDBJ databases">
        <authorList>
            <person name="Maclean D."/>
            <person name="Macfadyen A."/>
        </authorList>
    </citation>
    <scope>NUCLEOTIDE SEQUENCE [LARGE SCALE GENOMIC DNA]</scope>
</reference>
<dbReference type="Proteomes" id="UP001314263">
    <property type="component" value="Unassembled WGS sequence"/>
</dbReference>
<evidence type="ECO:0000313" key="2">
    <source>
        <dbReference type="Proteomes" id="UP001314263"/>
    </source>
</evidence>
<sequence length="102" mass="11045">MLLPSQRITGAADHEADLESRRSLLALGHVFMPTCQLFSRTGYAGHDTALTEQPPEDIKAYFMPFGQSVSSAVKMSACLSFRSISRGIFISVEVACAFPGSM</sequence>
<evidence type="ECO:0000313" key="1">
    <source>
        <dbReference type="EMBL" id="CAK0787126.1"/>
    </source>
</evidence>
<proteinExistence type="predicted"/>
<organism evidence="1 2">
    <name type="scientific">Coccomyxa viridis</name>
    <dbReference type="NCBI Taxonomy" id="1274662"/>
    <lineage>
        <taxon>Eukaryota</taxon>
        <taxon>Viridiplantae</taxon>
        <taxon>Chlorophyta</taxon>
        <taxon>core chlorophytes</taxon>
        <taxon>Trebouxiophyceae</taxon>
        <taxon>Trebouxiophyceae incertae sedis</taxon>
        <taxon>Coccomyxaceae</taxon>
        <taxon>Coccomyxa</taxon>
    </lineage>
</organism>
<gene>
    <name evidence="1" type="ORF">CVIRNUC_010342</name>
</gene>
<dbReference type="EMBL" id="CAUYUE010000016">
    <property type="protein sequence ID" value="CAK0787126.1"/>
    <property type="molecule type" value="Genomic_DNA"/>
</dbReference>
<dbReference type="AlphaFoldDB" id="A0AAV1IIG5"/>
<comment type="caution">
    <text evidence="1">The sequence shown here is derived from an EMBL/GenBank/DDBJ whole genome shotgun (WGS) entry which is preliminary data.</text>
</comment>
<protein>
    <submittedName>
        <fullName evidence="1">Uncharacterized protein</fullName>
    </submittedName>
</protein>
<accession>A0AAV1IIG5</accession>
<name>A0AAV1IIG5_9CHLO</name>
<keyword evidence="2" id="KW-1185">Reference proteome</keyword>